<dbReference type="EC" id="2.7.11.22" evidence="2"/>
<reference evidence="9 10" key="1">
    <citation type="journal article" date="2023" name="G3 (Bethesda)">
        <title>A chromosome-level genome assembly of Zasmidium syzygii isolated from banana leaves.</title>
        <authorList>
            <person name="van Westerhoven A.C."/>
            <person name="Mehrabi R."/>
            <person name="Talebi R."/>
            <person name="Steentjes M.B.F."/>
            <person name="Corcolon B."/>
            <person name="Chong P.A."/>
            <person name="Kema G.H.J."/>
            <person name="Seidl M.F."/>
        </authorList>
    </citation>
    <scope>NUCLEOTIDE SEQUENCE [LARGE SCALE GENOMIC DNA]</scope>
    <source>
        <strain evidence="9 10">P124</strain>
    </source>
</reference>
<evidence type="ECO:0000256" key="3">
    <source>
        <dbReference type="ARBA" id="ARBA00022741"/>
    </source>
</evidence>
<dbReference type="InterPro" id="IPR011009">
    <property type="entry name" value="Kinase-like_dom_sf"/>
</dbReference>
<comment type="catalytic activity">
    <reaction evidence="5">
        <text>L-threonyl-[protein] + ATP = O-phospho-L-threonyl-[protein] + ADP + H(+)</text>
        <dbReference type="Rhea" id="RHEA:46608"/>
        <dbReference type="Rhea" id="RHEA-COMP:11060"/>
        <dbReference type="Rhea" id="RHEA-COMP:11605"/>
        <dbReference type="ChEBI" id="CHEBI:15378"/>
        <dbReference type="ChEBI" id="CHEBI:30013"/>
        <dbReference type="ChEBI" id="CHEBI:30616"/>
        <dbReference type="ChEBI" id="CHEBI:61977"/>
        <dbReference type="ChEBI" id="CHEBI:456216"/>
        <dbReference type="EC" id="2.7.11.22"/>
    </reaction>
</comment>
<sequence>MAEDWRKGVSFSERLSQTSKIAAAYKSANPGCPSPEASSYAKSSEDTARKDALSLKEYHELCAKTVQLLLSQAESRSPPPAEDQHIDEHVFPNLPNTGARIGKYTNAEHFRDGLFSEIFRAADPDSTPSDGKPKIVALKITTPDMEQPPHNSKREARILQAAKGDHIVPLVETFQQAGGHFVLAFPYFPYDLNRLLHDRKLTSSSRRPILHDIFSGLAHLHSLGIIHRDIKPSNILLTSISGPAYLADFGIAWSPNDSSSEPADEKILDVGTTSYRPPELLFGKQTYGSKLDMWAAGCVAAQVVCLNGETLFDAGDLGSELALIKSIFQTLGTPDLSVWPEAEHLPDWGKMNFTKYPAKSWEEILPDTDESARELVRSLVVYEGAWRLSAEDALKHPYIQ</sequence>
<keyword evidence="10" id="KW-1185">Reference proteome</keyword>
<evidence type="ECO:0000313" key="10">
    <source>
        <dbReference type="Proteomes" id="UP001305779"/>
    </source>
</evidence>
<feature type="region of interest" description="Disordered" evidence="7">
    <location>
        <begin position="26"/>
        <end position="49"/>
    </location>
</feature>
<dbReference type="SUPFAM" id="SSF56112">
    <property type="entry name" value="Protein kinase-like (PK-like)"/>
    <property type="match status" value="1"/>
</dbReference>
<keyword evidence="4" id="KW-0067">ATP-binding</keyword>
<dbReference type="InterPro" id="IPR050108">
    <property type="entry name" value="CDK"/>
</dbReference>
<name>A0ABR0E974_ZASCE</name>
<dbReference type="PROSITE" id="PS50011">
    <property type="entry name" value="PROTEIN_KINASE_DOM"/>
    <property type="match status" value="1"/>
</dbReference>
<comment type="similarity">
    <text evidence="1">Belongs to the protein kinase superfamily. CMGC Ser/Thr protein kinase family. CDC2/CDKX subfamily.</text>
</comment>
<comment type="catalytic activity">
    <reaction evidence="6">
        <text>L-seryl-[protein] + ATP = O-phospho-L-seryl-[protein] + ADP + H(+)</text>
        <dbReference type="Rhea" id="RHEA:17989"/>
        <dbReference type="Rhea" id="RHEA-COMP:9863"/>
        <dbReference type="Rhea" id="RHEA-COMP:11604"/>
        <dbReference type="ChEBI" id="CHEBI:15378"/>
        <dbReference type="ChEBI" id="CHEBI:29999"/>
        <dbReference type="ChEBI" id="CHEBI:30616"/>
        <dbReference type="ChEBI" id="CHEBI:83421"/>
        <dbReference type="ChEBI" id="CHEBI:456216"/>
        <dbReference type="EC" id="2.7.11.22"/>
    </reaction>
</comment>
<evidence type="ECO:0000256" key="6">
    <source>
        <dbReference type="ARBA" id="ARBA00048367"/>
    </source>
</evidence>
<evidence type="ECO:0000259" key="8">
    <source>
        <dbReference type="PROSITE" id="PS50011"/>
    </source>
</evidence>
<evidence type="ECO:0000256" key="7">
    <source>
        <dbReference type="SAM" id="MobiDB-lite"/>
    </source>
</evidence>
<proteinExistence type="inferred from homology"/>
<protein>
    <recommendedName>
        <fullName evidence="2">cyclin-dependent kinase</fullName>
        <ecNumber evidence="2">2.7.11.22</ecNumber>
    </recommendedName>
</protein>
<evidence type="ECO:0000313" key="9">
    <source>
        <dbReference type="EMBL" id="KAK4497828.1"/>
    </source>
</evidence>
<evidence type="ECO:0000256" key="2">
    <source>
        <dbReference type="ARBA" id="ARBA00012425"/>
    </source>
</evidence>
<dbReference type="SMART" id="SM00220">
    <property type="entry name" value="S_TKc"/>
    <property type="match status" value="1"/>
</dbReference>
<dbReference type="Proteomes" id="UP001305779">
    <property type="component" value="Unassembled WGS sequence"/>
</dbReference>
<dbReference type="PROSITE" id="PS00108">
    <property type="entry name" value="PROTEIN_KINASE_ST"/>
    <property type="match status" value="1"/>
</dbReference>
<accession>A0ABR0E974</accession>
<feature type="region of interest" description="Disordered" evidence="7">
    <location>
        <begin position="72"/>
        <end position="92"/>
    </location>
</feature>
<dbReference type="PANTHER" id="PTHR24056:SF576">
    <property type="entry name" value="SERINE_THREONINE-PROTEIN KINASE CSK1"/>
    <property type="match status" value="1"/>
</dbReference>
<keyword evidence="3" id="KW-0547">Nucleotide-binding</keyword>
<dbReference type="InterPro" id="IPR000719">
    <property type="entry name" value="Prot_kinase_dom"/>
</dbReference>
<evidence type="ECO:0000256" key="5">
    <source>
        <dbReference type="ARBA" id="ARBA00047811"/>
    </source>
</evidence>
<organism evidence="9 10">
    <name type="scientific">Zasmidium cellare</name>
    <name type="common">Wine cellar mold</name>
    <name type="synonym">Racodium cellare</name>
    <dbReference type="NCBI Taxonomy" id="395010"/>
    <lineage>
        <taxon>Eukaryota</taxon>
        <taxon>Fungi</taxon>
        <taxon>Dikarya</taxon>
        <taxon>Ascomycota</taxon>
        <taxon>Pezizomycotina</taxon>
        <taxon>Dothideomycetes</taxon>
        <taxon>Dothideomycetidae</taxon>
        <taxon>Mycosphaerellales</taxon>
        <taxon>Mycosphaerellaceae</taxon>
        <taxon>Zasmidium</taxon>
    </lineage>
</organism>
<dbReference type="InterPro" id="IPR008271">
    <property type="entry name" value="Ser/Thr_kinase_AS"/>
</dbReference>
<dbReference type="Pfam" id="PF00069">
    <property type="entry name" value="Pkinase"/>
    <property type="match status" value="1"/>
</dbReference>
<dbReference type="Gene3D" id="1.10.510.10">
    <property type="entry name" value="Transferase(Phosphotransferase) domain 1"/>
    <property type="match status" value="1"/>
</dbReference>
<dbReference type="Gene3D" id="3.30.200.20">
    <property type="entry name" value="Phosphorylase Kinase, domain 1"/>
    <property type="match status" value="1"/>
</dbReference>
<comment type="caution">
    <text evidence="9">The sequence shown here is derived from an EMBL/GenBank/DDBJ whole genome shotgun (WGS) entry which is preliminary data.</text>
</comment>
<gene>
    <name evidence="9" type="ORF">PRZ48_010482</name>
</gene>
<dbReference type="PANTHER" id="PTHR24056">
    <property type="entry name" value="CELL DIVISION PROTEIN KINASE"/>
    <property type="match status" value="1"/>
</dbReference>
<dbReference type="EMBL" id="JAXOVC010000008">
    <property type="protein sequence ID" value="KAK4497828.1"/>
    <property type="molecule type" value="Genomic_DNA"/>
</dbReference>
<feature type="domain" description="Protein kinase" evidence="8">
    <location>
        <begin position="104"/>
        <end position="399"/>
    </location>
</feature>
<evidence type="ECO:0000256" key="4">
    <source>
        <dbReference type="ARBA" id="ARBA00022840"/>
    </source>
</evidence>
<evidence type="ECO:0000256" key="1">
    <source>
        <dbReference type="ARBA" id="ARBA00006485"/>
    </source>
</evidence>